<sequence length="95" mass="10496">MAGVSVTVSGPQRTYCKVNASEVGRSISFIYNVAYTNDGVLVWRAYGVGSDQAQKKTHRSSRGFSKRETVTMKPVKKDVHQVLPAFLFLRKTSGL</sequence>
<evidence type="ECO:0000313" key="1">
    <source>
        <dbReference type="EMBL" id="CAH3114681.1"/>
    </source>
</evidence>
<reference evidence="1 2" key="1">
    <citation type="submission" date="2022-05" db="EMBL/GenBank/DDBJ databases">
        <authorList>
            <consortium name="Genoscope - CEA"/>
            <person name="William W."/>
        </authorList>
    </citation>
    <scope>NUCLEOTIDE SEQUENCE [LARGE SCALE GENOMIC DNA]</scope>
</reference>
<gene>
    <name evidence="1" type="ORF">PMEA_00005579</name>
</gene>
<dbReference type="Proteomes" id="UP001159428">
    <property type="component" value="Unassembled WGS sequence"/>
</dbReference>
<dbReference type="EMBL" id="CALNXJ010000014">
    <property type="protein sequence ID" value="CAH3114681.1"/>
    <property type="molecule type" value="Genomic_DNA"/>
</dbReference>
<accession>A0AAU9WEV1</accession>
<keyword evidence="2" id="KW-1185">Reference proteome</keyword>
<evidence type="ECO:0000313" key="2">
    <source>
        <dbReference type="Proteomes" id="UP001159428"/>
    </source>
</evidence>
<protein>
    <submittedName>
        <fullName evidence="1">Uncharacterized protein</fullName>
    </submittedName>
</protein>
<name>A0AAU9WEV1_9CNID</name>
<dbReference type="AlphaFoldDB" id="A0AAU9WEV1"/>
<organism evidence="1 2">
    <name type="scientific">Pocillopora meandrina</name>
    <dbReference type="NCBI Taxonomy" id="46732"/>
    <lineage>
        <taxon>Eukaryota</taxon>
        <taxon>Metazoa</taxon>
        <taxon>Cnidaria</taxon>
        <taxon>Anthozoa</taxon>
        <taxon>Hexacorallia</taxon>
        <taxon>Scleractinia</taxon>
        <taxon>Astrocoeniina</taxon>
        <taxon>Pocilloporidae</taxon>
        <taxon>Pocillopora</taxon>
    </lineage>
</organism>
<comment type="caution">
    <text evidence="1">The sequence shown here is derived from an EMBL/GenBank/DDBJ whole genome shotgun (WGS) entry which is preliminary data.</text>
</comment>
<proteinExistence type="predicted"/>